<keyword evidence="8 11" id="KW-1133">Transmembrane helix</keyword>
<dbReference type="GO" id="GO:0031461">
    <property type="term" value="C:cullin-RING ubiquitin ligase complex"/>
    <property type="evidence" value="ECO:0007669"/>
    <property type="project" value="UniProtKB-ARBA"/>
</dbReference>
<dbReference type="RefSeq" id="XP_008185217.2">
    <property type="nucleotide sequence ID" value="XM_008186995.2"/>
</dbReference>
<evidence type="ECO:0000256" key="2">
    <source>
        <dbReference type="ARBA" id="ARBA00004906"/>
    </source>
</evidence>
<dbReference type="GO" id="GO:0043161">
    <property type="term" value="P:proteasome-mediated ubiquitin-dependent protein catabolic process"/>
    <property type="evidence" value="ECO:0007669"/>
    <property type="project" value="TreeGrafter"/>
</dbReference>
<evidence type="ECO:0000313" key="13">
    <source>
        <dbReference type="EnsemblMetazoa" id="XP_008185217.2"/>
    </source>
</evidence>
<dbReference type="OrthoDB" id="4348522at2759"/>
<dbReference type="InterPro" id="IPR013083">
    <property type="entry name" value="Znf_RING/FYVE/PHD"/>
</dbReference>
<feature type="transmembrane region" description="Helical" evidence="11">
    <location>
        <begin position="59"/>
        <end position="90"/>
    </location>
</feature>
<evidence type="ECO:0000259" key="12">
    <source>
        <dbReference type="PROSITE" id="PS50089"/>
    </source>
</evidence>
<feature type="transmembrane region" description="Helical" evidence="11">
    <location>
        <begin position="347"/>
        <end position="364"/>
    </location>
</feature>
<dbReference type="PANTHER" id="PTHR22763">
    <property type="entry name" value="RING ZINC FINGER PROTEIN"/>
    <property type="match status" value="1"/>
</dbReference>
<dbReference type="PANTHER" id="PTHR22763:SF163">
    <property type="entry name" value="E3 UBIQUITIN-PROTEIN LIGASE RNF139"/>
    <property type="match status" value="1"/>
</dbReference>
<feature type="transmembrane region" description="Helical" evidence="11">
    <location>
        <begin position="411"/>
        <end position="433"/>
    </location>
</feature>
<dbReference type="AlphaFoldDB" id="A0A8R2B7C7"/>
<proteinExistence type="predicted"/>
<evidence type="ECO:0000256" key="7">
    <source>
        <dbReference type="ARBA" id="ARBA00022833"/>
    </source>
</evidence>
<dbReference type="GO" id="GO:0036503">
    <property type="term" value="P:ERAD pathway"/>
    <property type="evidence" value="ECO:0007669"/>
    <property type="project" value="TreeGrafter"/>
</dbReference>
<feature type="domain" description="RING-type" evidence="12">
    <location>
        <begin position="569"/>
        <end position="607"/>
    </location>
</feature>
<reference evidence="13" key="2">
    <citation type="submission" date="2022-06" db="UniProtKB">
        <authorList>
            <consortium name="EnsemblMetazoa"/>
        </authorList>
    </citation>
    <scope>IDENTIFICATION</scope>
</reference>
<feature type="transmembrane region" description="Helical" evidence="11">
    <location>
        <begin position="189"/>
        <end position="205"/>
    </location>
</feature>
<organism evidence="13 14">
    <name type="scientific">Acyrthosiphon pisum</name>
    <name type="common">Pea aphid</name>
    <dbReference type="NCBI Taxonomy" id="7029"/>
    <lineage>
        <taxon>Eukaryota</taxon>
        <taxon>Metazoa</taxon>
        <taxon>Ecdysozoa</taxon>
        <taxon>Arthropoda</taxon>
        <taxon>Hexapoda</taxon>
        <taxon>Insecta</taxon>
        <taxon>Pterygota</taxon>
        <taxon>Neoptera</taxon>
        <taxon>Paraneoptera</taxon>
        <taxon>Hemiptera</taxon>
        <taxon>Sternorrhyncha</taxon>
        <taxon>Aphidomorpha</taxon>
        <taxon>Aphidoidea</taxon>
        <taxon>Aphididae</taxon>
        <taxon>Macrosiphini</taxon>
        <taxon>Acyrthosiphon</taxon>
    </lineage>
</organism>
<dbReference type="Proteomes" id="UP000007819">
    <property type="component" value="Chromosome X"/>
</dbReference>
<feature type="transmembrane region" description="Helical" evidence="11">
    <location>
        <begin position="211"/>
        <end position="235"/>
    </location>
</feature>
<keyword evidence="9 11" id="KW-0472">Membrane</keyword>
<dbReference type="Pfam" id="PF12678">
    <property type="entry name" value="zf-rbx1"/>
    <property type="match status" value="1"/>
</dbReference>
<dbReference type="InterPro" id="IPR024766">
    <property type="entry name" value="Znf_RING_H2"/>
</dbReference>
<dbReference type="InterPro" id="IPR050731">
    <property type="entry name" value="HRD1_E3_ubiq-ligases"/>
</dbReference>
<dbReference type="GO" id="GO:0036513">
    <property type="term" value="C:Derlin-1 retrotranslocation complex"/>
    <property type="evidence" value="ECO:0007669"/>
    <property type="project" value="TreeGrafter"/>
</dbReference>
<evidence type="ECO:0000256" key="6">
    <source>
        <dbReference type="ARBA" id="ARBA00022786"/>
    </source>
</evidence>
<feature type="transmembrane region" description="Helical" evidence="11">
    <location>
        <begin position="312"/>
        <end position="335"/>
    </location>
</feature>
<dbReference type="PROSITE" id="PS50089">
    <property type="entry name" value="ZF_RING_2"/>
    <property type="match status" value="1"/>
</dbReference>
<keyword evidence="4" id="KW-0479">Metal-binding</keyword>
<keyword evidence="6" id="KW-0833">Ubl conjugation pathway</keyword>
<evidence type="ECO:0000256" key="10">
    <source>
        <dbReference type="PROSITE-ProRule" id="PRU00175"/>
    </source>
</evidence>
<dbReference type="GO" id="GO:0008270">
    <property type="term" value="F:zinc ion binding"/>
    <property type="evidence" value="ECO:0007669"/>
    <property type="project" value="UniProtKB-KW"/>
</dbReference>
<dbReference type="GO" id="GO:0061630">
    <property type="term" value="F:ubiquitin protein ligase activity"/>
    <property type="evidence" value="ECO:0007669"/>
    <property type="project" value="TreeGrafter"/>
</dbReference>
<evidence type="ECO:0000256" key="8">
    <source>
        <dbReference type="ARBA" id="ARBA00022989"/>
    </source>
</evidence>
<dbReference type="GeneID" id="100160430"/>
<protein>
    <recommendedName>
        <fullName evidence="12">RING-type domain-containing protein</fullName>
    </recommendedName>
</protein>
<feature type="transmembrane region" description="Helical" evidence="11">
    <location>
        <begin position="97"/>
        <end position="115"/>
    </location>
</feature>
<sequence>MSTIMSLCVFLRTPPLFIIDKIFNISFGFQDIDGIIITLNNTFRNSIHNQFENGDPVQFIVLILLLFYLFVKIIATCLIFCLLLCIFVLPTRHLYKVYLHGAPICVVIFSCWVNMQTLNVLSKQYVNFNMDIINKVITWDVDVIIRFFTQLKIVNFLCLLFSNIMLQFCLSLVFNFLQVCATNHSIHKVVYISFIIPTLMTLITAKHSNTVTMLLLSLLPLFIVPKTCWLNILTIMKLICYGFKHIRATITINDFVVMEWSRLNMPSVLRLFWTIRLLDIFILSLLNKEIKHETLFGTVKYLLIKGCDTSTAVLGMTSFVSCFCHYIAAFFRWVLTEDVERMNVQQRSAILFFVLALQTGLTALEPDERFIQLFLNIIITCDFLIFYIHGSMVDPLLSSLSVNRNKSINRHLRGLLVSGLLIVFSINVLRYLWYYNFLNNWKLEISCINIQIIVKVLVTLGVYSLYMIDGYHKTMWEKLDDYEFYVESSGDVANFCLNTSIFLNRVYSLAFEAGSIASVPLMCFHAYFVIWRSIRDGWRVLIRRRLAIRRVELLADATNVQLSEYDDICSICRHNMDSAKMSNCNHYFHSICLRKWLNLKDNCPLCHNILYQA</sequence>
<comment type="pathway">
    <text evidence="2">Protein modification; protein ubiquitination.</text>
</comment>
<dbReference type="InterPro" id="IPR025754">
    <property type="entry name" value="TRC8_N_dom"/>
</dbReference>
<feature type="transmembrane region" description="Helical" evidence="11">
    <location>
        <begin position="370"/>
        <end position="390"/>
    </location>
</feature>
<dbReference type="KEGG" id="api:100160430"/>
<dbReference type="Pfam" id="PF13705">
    <property type="entry name" value="TRC8_N"/>
    <property type="match status" value="1"/>
</dbReference>
<dbReference type="InterPro" id="IPR001841">
    <property type="entry name" value="Znf_RING"/>
</dbReference>
<dbReference type="Gene3D" id="3.30.40.10">
    <property type="entry name" value="Zinc/RING finger domain, C3HC4 (zinc finger)"/>
    <property type="match status" value="1"/>
</dbReference>
<keyword evidence="14" id="KW-1185">Reference proteome</keyword>
<reference evidence="14" key="1">
    <citation type="submission" date="2010-06" db="EMBL/GenBank/DDBJ databases">
        <authorList>
            <person name="Jiang H."/>
            <person name="Abraham K."/>
            <person name="Ali S."/>
            <person name="Alsbrooks S.L."/>
            <person name="Anim B.N."/>
            <person name="Anosike U.S."/>
            <person name="Attaway T."/>
            <person name="Bandaranaike D.P."/>
            <person name="Battles P.K."/>
            <person name="Bell S.N."/>
            <person name="Bell A.V."/>
            <person name="Beltran B."/>
            <person name="Bickham C."/>
            <person name="Bustamante Y."/>
            <person name="Caleb T."/>
            <person name="Canada A."/>
            <person name="Cardenas V."/>
            <person name="Carter K."/>
            <person name="Chacko J."/>
            <person name="Chandrabose M.N."/>
            <person name="Chavez D."/>
            <person name="Chavez A."/>
            <person name="Chen L."/>
            <person name="Chu H.-S."/>
            <person name="Claassen K.J."/>
            <person name="Cockrell R."/>
            <person name="Collins M."/>
            <person name="Cooper J.A."/>
            <person name="Cree A."/>
            <person name="Curry S.M."/>
            <person name="Da Y."/>
            <person name="Dao M.D."/>
            <person name="Das B."/>
            <person name="Davila M.-L."/>
            <person name="Davy-Carroll L."/>
            <person name="Denson S."/>
            <person name="Dinh H."/>
            <person name="Ebong V.E."/>
            <person name="Edwards J.R."/>
            <person name="Egan A."/>
            <person name="El-Daye J."/>
            <person name="Escobedo L."/>
            <person name="Fernandez S."/>
            <person name="Fernando P.R."/>
            <person name="Flagg N."/>
            <person name="Forbes L.D."/>
            <person name="Fowler R.G."/>
            <person name="Fu Q."/>
            <person name="Gabisi R.A."/>
            <person name="Ganer J."/>
            <person name="Garbino Pronczuk A."/>
            <person name="Garcia R.M."/>
            <person name="Garner T."/>
            <person name="Garrett T.E."/>
            <person name="Gonzalez D.A."/>
            <person name="Hamid H."/>
            <person name="Hawkins E.S."/>
            <person name="Hirani K."/>
            <person name="Hogues M.E."/>
            <person name="Hollins B."/>
            <person name="Hsiao C.-H."/>
            <person name="Jabil R."/>
            <person name="James M.L."/>
            <person name="Jhangiani S.N."/>
            <person name="Johnson B."/>
            <person name="Johnson Q."/>
            <person name="Joshi V."/>
            <person name="Kalu J.B."/>
            <person name="Kam C."/>
            <person name="Kashfia A."/>
            <person name="Keebler J."/>
            <person name="Kisamo H."/>
            <person name="Kovar C.L."/>
            <person name="Lago L.A."/>
            <person name="Lai C.-Y."/>
            <person name="Laidlaw J."/>
            <person name="Lara F."/>
            <person name="Le T.-K."/>
            <person name="Lee S.L."/>
            <person name="Legall F.H."/>
            <person name="Lemon S.J."/>
            <person name="Lewis L.R."/>
            <person name="Li B."/>
            <person name="Liu Y."/>
            <person name="Liu Y.-S."/>
            <person name="Lopez J."/>
            <person name="Lozado R.J."/>
            <person name="Lu J."/>
            <person name="Madu R.C."/>
            <person name="Maheshwari M."/>
            <person name="Maheshwari R."/>
            <person name="Malloy K."/>
            <person name="Martinez E."/>
            <person name="Mathew T."/>
            <person name="Mercado I.C."/>
            <person name="Mercado C."/>
            <person name="Meyer B."/>
            <person name="Montgomery K."/>
            <person name="Morgan M.B."/>
            <person name="Munidasa M."/>
            <person name="Nazareth L.V."/>
            <person name="Nelson J."/>
            <person name="Ng B.M."/>
            <person name="Nguyen N.B."/>
            <person name="Nguyen P.Q."/>
            <person name="Nguyen T."/>
            <person name="Obregon M."/>
            <person name="Okwuonu G.O."/>
            <person name="Onwere C.G."/>
            <person name="Orozco G."/>
            <person name="Parra A."/>
            <person name="Patel S."/>
            <person name="Patil S."/>
            <person name="Perez A."/>
            <person name="Perez Y."/>
            <person name="Pham C."/>
            <person name="Primus E.L."/>
            <person name="Pu L.-L."/>
            <person name="Puazo M."/>
            <person name="Qin X."/>
            <person name="Quiroz J.B."/>
            <person name="Reese J."/>
            <person name="Richards S."/>
            <person name="Rives C.M."/>
            <person name="Robberts R."/>
            <person name="Ruiz S.J."/>
            <person name="Ruiz M.J."/>
            <person name="Santibanez J."/>
            <person name="Schneider B.W."/>
            <person name="Sisson I."/>
            <person name="Smith M."/>
            <person name="Sodergren E."/>
            <person name="Song X.-Z."/>
            <person name="Song B.B."/>
            <person name="Summersgill H."/>
            <person name="Thelus R."/>
            <person name="Thornton R.D."/>
            <person name="Trejos Z.Y."/>
            <person name="Usmani K."/>
            <person name="Vattathil S."/>
            <person name="Villasana D."/>
            <person name="Walker D.L."/>
            <person name="Wang S."/>
            <person name="Wang K."/>
            <person name="White C.S."/>
            <person name="Williams A.C."/>
            <person name="Williamson J."/>
            <person name="Wilson K."/>
            <person name="Woghiren I.O."/>
            <person name="Woodworth J.R."/>
            <person name="Worley K.C."/>
            <person name="Wright R.A."/>
            <person name="Wu W."/>
            <person name="Young L."/>
            <person name="Zhang L."/>
            <person name="Zhang J."/>
            <person name="Zhu Y."/>
            <person name="Muzny D.M."/>
            <person name="Weinstock G."/>
            <person name="Gibbs R.A."/>
        </authorList>
    </citation>
    <scope>NUCLEOTIDE SEQUENCE [LARGE SCALE GENOMIC DNA]</scope>
    <source>
        <strain evidence="14">LSR1</strain>
    </source>
</reference>
<accession>A0A8R2B7C7</accession>
<evidence type="ECO:0000256" key="5">
    <source>
        <dbReference type="ARBA" id="ARBA00022771"/>
    </source>
</evidence>
<name>A0A8R2B7C7_ACYPI</name>
<feature type="transmembrane region" description="Helical" evidence="11">
    <location>
        <begin position="448"/>
        <end position="468"/>
    </location>
</feature>
<evidence type="ECO:0000256" key="3">
    <source>
        <dbReference type="ARBA" id="ARBA00022692"/>
    </source>
</evidence>
<evidence type="ECO:0000256" key="11">
    <source>
        <dbReference type="SAM" id="Phobius"/>
    </source>
</evidence>
<keyword evidence="5 10" id="KW-0863">Zinc-finger</keyword>
<keyword evidence="3 11" id="KW-0812">Transmembrane</keyword>
<comment type="subcellular location">
    <subcellularLocation>
        <location evidence="1">Membrane</location>
        <topology evidence="1">Multi-pass membrane protein</topology>
    </subcellularLocation>
</comment>
<evidence type="ECO:0000256" key="4">
    <source>
        <dbReference type="ARBA" id="ARBA00022723"/>
    </source>
</evidence>
<evidence type="ECO:0000313" key="14">
    <source>
        <dbReference type="Proteomes" id="UP000007819"/>
    </source>
</evidence>
<feature type="transmembrane region" description="Helical" evidence="11">
    <location>
        <begin position="153"/>
        <end position="177"/>
    </location>
</feature>
<evidence type="ECO:0000256" key="1">
    <source>
        <dbReference type="ARBA" id="ARBA00004141"/>
    </source>
</evidence>
<dbReference type="EnsemblMetazoa" id="XM_008186995.3">
    <property type="protein sequence ID" value="XP_008185217.2"/>
    <property type="gene ID" value="LOC100160430"/>
</dbReference>
<dbReference type="SMART" id="SM00184">
    <property type="entry name" value="RING"/>
    <property type="match status" value="1"/>
</dbReference>
<keyword evidence="7" id="KW-0862">Zinc</keyword>
<evidence type="ECO:0000256" key="9">
    <source>
        <dbReference type="ARBA" id="ARBA00023136"/>
    </source>
</evidence>
<dbReference type="SUPFAM" id="SSF57850">
    <property type="entry name" value="RING/U-box"/>
    <property type="match status" value="1"/>
</dbReference>